<sequence length="176" mass="19652">MVRFKNRYICFELLFETAGEDSRYPASKSSASDQQHILGSTVSAKNIVALVRDQIKLNFGDMGAGHLLSGLQIKYLGNKTQLGIIKVPRDHCRMVQVALALITHVNKHSCTIRVRHVSGTIKKCQKATIQTNRELIIAWYEKQQQLSKSGEILSKDNSSLLDIIKQSTSQISALDL</sequence>
<protein>
    <submittedName>
        <fullName evidence="3">RNA-binding protein pop5</fullName>
        <ecNumber evidence="3">3.1.26.5</ecNumber>
    </submittedName>
</protein>
<organism evidence="3 4">
    <name type="scientific">Coemansia umbellata</name>
    <dbReference type="NCBI Taxonomy" id="1424467"/>
    <lineage>
        <taxon>Eukaryota</taxon>
        <taxon>Fungi</taxon>
        <taxon>Fungi incertae sedis</taxon>
        <taxon>Zoopagomycota</taxon>
        <taxon>Kickxellomycotina</taxon>
        <taxon>Kickxellomycetes</taxon>
        <taxon>Kickxellales</taxon>
        <taxon>Kickxellaceae</taxon>
        <taxon>Coemansia</taxon>
    </lineage>
</organism>
<dbReference type="SUPFAM" id="SSF160350">
    <property type="entry name" value="Rnp2-like"/>
    <property type="match status" value="1"/>
</dbReference>
<name>A0ABQ8PCZ7_9FUNG</name>
<evidence type="ECO:0000256" key="2">
    <source>
        <dbReference type="ARBA" id="ARBA00022694"/>
    </source>
</evidence>
<dbReference type="Proteomes" id="UP001151295">
    <property type="component" value="Unassembled WGS sequence"/>
</dbReference>
<dbReference type="PANTHER" id="PTHR15441:SF2">
    <property type="entry name" value="RIBONUCLEASE P_MRP PROTEIN SUBUNIT POP5"/>
    <property type="match status" value="1"/>
</dbReference>
<keyword evidence="3" id="KW-0378">Hydrolase</keyword>
<evidence type="ECO:0000313" key="3">
    <source>
        <dbReference type="EMBL" id="KAJ1986083.1"/>
    </source>
</evidence>
<dbReference type="PANTHER" id="PTHR15441">
    <property type="entry name" value="RIBONUCLEASE P PROTEIN SUBUNIT P14"/>
    <property type="match status" value="1"/>
</dbReference>
<evidence type="ECO:0000313" key="4">
    <source>
        <dbReference type="Proteomes" id="UP001151295"/>
    </source>
</evidence>
<dbReference type="Pfam" id="PF01900">
    <property type="entry name" value="RNase_P_Rpp14"/>
    <property type="match status" value="1"/>
</dbReference>
<reference evidence="3" key="1">
    <citation type="submission" date="2022-07" db="EMBL/GenBank/DDBJ databases">
        <title>Phylogenomic reconstructions and comparative analyses of Kickxellomycotina fungi.</title>
        <authorList>
            <person name="Reynolds N.K."/>
            <person name="Stajich J.E."/>
            <person name="Barry K."/>
            <person name="Grigoriev I.V."/>
            <person name="Crous P."/>
            <person name="Smith M.E."/>
        </authorList>
    </citation>
    <scope>NUCLEOTIDE SEQUENCE</scope>
    <source>
        <strain evidence="3">BCRC 34882</strain>
    </source>
</reference>
<keyword evidence="2" id="KW-0819">tRNA processing</keyword>
<dbReference type="InterPro" id="IPR038085">
    <property type="entry name" value="Rnp2-like_sf"/>
</dbReference>
<dbReference type="GO" id="GO:0004526">
    <property type="term" value="F:ribonuclease P activity"/>
    <property type="evidence" value="ECO:0007669"/>
    <property type="project" value="UniProtKB-EC"/>
</dbReference>
<gene>
    <name evidence="3" type="primary">POP5</name>
    <name evidence="3" type="ORF">EDC05_006427</name>
</gene>
<dbReference type="Gene3D" id="3.30.70.3250">
    <property type="entry name" value="Ribonuclease P, Pop5 subunit"/>
    <property type="match status" value="1"/>
</dbReference>
<comment type="caution">
    <text evidence="3">The sequence shown here is derived from an EMBL/GenBank/DDBJ whole genome shotgun (WGS) entry which is preliminary data.</text>
</comment>
<dbReference type="EMBL" id="JANBQD010000198">
    <property type="protein sequence ID" value="KAJ1986083.1"/>
    <property type="molecule type" value="Genomic_DNA"/>
</dbReference>
<accession>A0ABQ8PCZ7</accession>
<dbReference type="EC" id="3.1.26.5" evidence="3"/>
<comment type="similarity">
    <text evidence="1">Belongs to the eukaryotic/archaeal RNase P protein component 2 family.</text>
</comment>
<proteinExistence type="inferred from homology"/>
<evidence type="ECO:0000256" key="1">
    <source>
        <dbReference type="ARBA" id="ARBA00010800"/>
    </source>
</evidence>
<keyword evidence="4" id="KW-1185">Reference proteome</keyword>
<dbReference type="InterPro" id="IPR002759">
    <property type="entry name" value="Pop5/Rpp14/Rnp2-like"/>
</dbReference>